<dbReference type="InterPro" id="IPR050109">
    <property type="entry name" value="HTH-type_TetR-like_transc_reg"/>
</dbReference>
<evidence type="ECO:0000256" key="4">
    <source>
        <dbReference type="PROSITE-ProRule" id="PRU00335"/>
    </source>
</evidence>
<evidence type="ECO:0000259" key="5">
    <source>
        <dbReference type="PROSITE" id="PS50977"/>
    </source>
</evidence>
<keyword evidence="1" id="KW-0805">Transcription regulation</keyword>
<evidence type="ECO:0000256" key="2">
    <source>
        <dbReference type="ARBA" id="ARBA00023125"/>
    </source>
</evidence>
<evidence type="ECO:0000256" key="1">
    <source>
        <dbReference type="ARBA" id="ARBA00023015"/>
    </source>
</evidence>
<feature type="domain" description="HTH tetR-type" evidence="5">
    <location>
        <begin position="4"/>
        <end position="64"/>
    </location>
</feature>
<dbReference type="GO" id="GO:0003700">
    <property type="term" value="F:DNA-binding transcription factor activity"/>
    <property type="evidence" value="ECO:0007669"/>
    <property type="project" value="TreeGrafter"/>
</dbReference>
<dbReference type="InterPro" id="IPR001647">
    <property type="entry name" value="HTH_TetR"/>
</dbReference>
<evidence type="ECO:0000313" key="7">
    <source>
        <dbReference type="Proteomes" id="UP000244173"/>
    </source>
</evidence>
<dbReference type="InterPro" id="IPR009057">
    <property type="entry name" value="Homeodomain-like_sf"/>
</dbReference>
<keyword evidence="2 4" id="KW-0238">DNA-binding</keyword>
<dbReference type="PRINTS" id="PR00455">
    <property type="entry name" value="HTHTETR"/>
</dbReference>
<dbReference type="OrthoDB" id="9809772at2"/>
<gene>
    <name evidence="6" type="ORF">DAI18_12230</name>
</gene>
<reference evidence="6 7" key="1">
    <citation type="submission" date="2018-04" db="EMBL/GenBank/DDBJ databases">
        <title>Denitrifier Microvirgula.</title>
        <authorList>
            <person name="Anderson E."/>
            <person name="Jang J."/>
            <person name="Ishii S."/>
        </authorList>
    </citation>
    <scope>NUCLEOTIDE SEQUENCE [LARGE SCALE GENOMIC DNA]</scope>
    <source>
        <strain evidence="6 7">BE2.4</strain>
    </source>
</reference>
<dbReference type="Pfam" id="PF17937">
    <property type="entry name" value="TetR_C_28"/>
    <property type="match status" value="1"/>
</dbReference>
<evidence type="ECO:0000313" key="6">
    <source>
        <dbReference type="EMBL" id="AVY94716.1"/>
    </source>
</evidence>
<dbReference type="InterPro" id="IPR036271">
    <property type="entry name" value="Tet_transcr_reg_TetR-rel_C_sf"/>
</dbReference>
<organism evidence="6 7">
    <name type="scientific">Microvirgula aerodenitrificans</name>
    <dbReference type="NCBI Taxonomy" id="57480"/>
    <lineage>
        <taxon>Bacteria</taxon>
        <taxon>Pseudomonadati</taxon>
        <taxon>Pseudomonadota</taxon>
        <taxon>Betaproteobacteria</taxon>
        <taxon>Neisseriales</taxon>
        <taxon>Aquaspirillaceae</taxon>
        <taxon>Microvirgula</taxon>
    </lineage>
</organism>
<evidence type="ECO:0000256" key="3">
    <source>
        <dbReference type="ARBA" id="ARBA00023163"/>
    </source>
</evidence>
<sequence length="189" mass="20390">MTTTDTQNRILDAAEHCVMEHGVANLTLDSVAARAGVSKGGLLYHYAGKDALVAALIARLTRAVDARMDAYRQADPSHGAGVRAYLLAALPPDLDSETVARREASLIAALGTRPEQVARYADRQRDWQAQIAADVADPLLAHIVRLAVDGIWMNEAFGIEPLDPVTRTAVIERLLTLTRETSLPAQGKD</sequence>
<dbReference type="KEGG" id="maer:DAI18_12230"/>
<dbReference type="RefSeq" id="WP_107889549.1">
    <property type="nucleotide sequence ID" value="NZ_CP028519.1"/>
</dbReference>
<proteinExistence type="predicted"/>
<dbReference type="GO" id="GO:0000976">
    <property type="term" value="F:transcription cis-regulatory region binding"/>
    <property type="evidence" value="ECO:0007669"/>
    <property type="project" value="TreeGrafter"/>
</dbReference>
<dbReference type="SUPFAM" id="SSF48498">
    <property type="entry name" value="Tetracyclin repressor-like, C-terminal domain"/>
    <property type="match status" value="1"/>
</dbReference>
<name>A0A2S0PBH9_9NEIS</name>
<dbReference type="EMBL" id="CP028519">
    <property type="protein sequence ID" value="AVY94716.1"/>
    <property type="molecule type" value="Genomic_DNA"/>
</dbReference>
<dbReference type="Pfam" id="PF00440">
    <property type="entry name" value="TetR_N"/>
    <property type="match status" value="1"/>
</dbReference>
<keyword evidence="3" id="KW-0804">Transcription</keyword>
<keyword evidence="7" id="KW-1185">Reference proteome</keyword>
<dbReference type="PANTHER" id="PTHR30055:SF234">
    <property type="entry name" value="HTH-TYPE TRANSCRIPTIONAL REGULATOR BETI"/>
    <property type="match status" value="1"/>
</dbReference>
<dbReference type="Proteomes" id="UP000244173">
    <property type="component" value="Chromosome"/>
</dbReference>
<dbReference type="InterPro" id="IPR041479">
    <property type="entry name" value="TetR_CgmR_C"/>
</dbReference>
<dbReference type="Gene3D" id="1.10.357.10">
    <property type="entry name" value="Tetracycline Repressor, domain 2"/>
    <property type="match status" value="1"/>
</dbReference>
<dbReference type="PROSITE" id="PS50977">
    <property type="entry name" value="HTH_TETR_2"/>
    <property type="match status" value="1"/>
</dbReference>
<protein>
    <submittedName>
        <fullName evidence="6">TetR family transcriptional regulator</fullName>
    </submittedName>
</protein>
<dbReference type="AlphaFoldDB" id="A0A2S0PBH9"/>
<dbReference type="PANTHER" id="PTHR30055">
    <property type="entry name" value="HTH-TYPE TRANSCRIPTIONAL REGULATOR RUTR"/>
    <property type="match status" value="1"/>
</dbReference>
<accession>A0A2S0PBH9</accession>
<dbReference type="SUPFAM" id="SSF46689">
    <property type="entry name" value="Homeodomain-like"/>
    <property type="match status" value="1"/>
</dbReference>
<feature type="DNA-binding region" description="H-T-H motif" evidence="4">
    <location>
        <begin position="27"/>
        <end position="46"/>
    </location>
</feature>
<dbReference type="STRING" id="1122240.GCA_000620105_01684"/>